<name>A0A1I4WH16_CHROL</name>
<keyword evidence="1" id="KW-0732">Signal</keyword>
<evidence type="ECO:0000256" key="1">
    <source>
        <dbReference type="SAM" id="SignalP"/>
    </source>
</evidence>
<sequence>MKKITLLLSALAGVLAFAQTSPLVIQNYSAYNAEGRLRTSPISAPGPYMYAAPNIPYGSFTIPAGGFTQYDKFSTAGTAPYGITLWYVGDPTNPANNGTYAYNHPFIATVMDPSNVWAGFDFFLKDPVTQNGVDHFRMGDPAVDPWFVSTATGINSSADWFTITTPSGPTTYLQIF</sequence>
<keyword evidence="3" id="KW-1185">Reference proteome</keyword>
<reference evidence="3" key="1">
    <citation type="submission" date="2016-10" db="EMBL/GenBank/DDBJ databases">
        <authorList>
            <person name="Varghese N."/>
            <person name="Submissions S."/>
        </authorList>
    </citation>
    <scope>NUCLEOTIDE SEQUENCE [LARGE SCALE GENOMIC DNA]</scope>
    <source>
        <strain evidence="3">DSM 25575</strain>
    </source>
</reference>
<evidence type="ECO:0000313" key="2">
    <source>
        <dbReference type="EMBL" id="SFN12707.1"/>
    </source>
</evidence>
<feature type="chain" id="PRO_5011589905" evidence="1">
    <location>
        <begin position="19"/>
        <end position="176"/>
    </location>
</feature>
<organism evidence="2 3">
    <name type="scientific">Chryseobacterium oleae</name>
    <dbReference type="NCBI Taxonomy" id="491207"/>
    <lineage>
        <taxon>Bacteria</taxon>
        <taxon>Pseudomonadati</taxon>
        <taxon>Bacteroidota</taxon>
        <taxon>Flavobacteriia</taxon>
        <taxon>Flavobacteriales</taxon>
        <taxon>Weeksellaceae</taxon>
        <taxon>Chryseobacterium group</taxon>
        <taxon>Chryseobacterium</taxon>
    </lineage>
</organism>
<protein>
    <submittedName>
        <fullName evidence="2">Uncharacterized protein</fullName>
    </submittedName>
</protein>
<dbReference type="Proteomes" id="UP000198769">
    <property type="component" value="Unassembled WGS sequence"/>
</dbReference>
<accession>A0A1I4WH16</accession>
<proteinExistence type="predicted"/>
<dbReference type="RefSeq" id="WP_090023639.1">
    <property type="nucleotide sequence ID" value="NZ_FOVD01000001.1"/>
</dbReference>
<feature type="signal peptide" evidence="1">
    <location>
        <begin position="1"/>
        <end position="18"/>
    </location>
</feature>
<evidence type="ECO:0000313" key="3">
    <source>
        <dbReference type="Proteomes" id="UP000198769"/>
    </source>
</evidence>
<dbReference type="OrthoDB" id="1246355at2"/>
<gene>
    <name evidence="2" type="ORF">SAMN05421594_1194</name>
</gene>
<dbReference type="EMBL" id="FOVD01000001">
    <property type="protein sequence ID" value="SFN12707.1"/>
    <property type="molecule type" value="Genomic_DNA"/>
</dbReference>
<dbReference type="AlphaFoldDB" id="A0A1I4WH16"/>